<name>X0TZ24_9ZZZZ</name>
<sequence>VEASAAGDARLAWLNATWRITASSEFDPDALLLDLARAIQARLADIPAEPAHVKMTLQSGPILAIANLLSSDRPPELSRPARSRLTTATLNINGRAEGQPSALRECVEAAVAAVIQPIARELTCRSIRETAPTLLSDTCRIEGAGDD</sequence>
<dbReference type="AlphaFoldDB" id="X0TZ24"/>
<dbReference type="EMBL" id="BARS01012324">
    <property type="protein sequence ID" value="GAF98843.1"/>
    <property type="molecule type" value="Genomic_DNA"/>
</dbReference>
<accession>X0TZ24</accession>
<protein>
    <submittedName>
        <fullName evidence="1">Uncharacterized protein</fullName>
    </submittedName>
</protein>
<evidence type="ECO:0000313" key="1">
    <source>
        <dbReference type="EMBL" id="GAF98843.1"/>
    </source>
</evidence>
<feature type="non-terminal residue" evidence="1">
    <location>
        <position position="1"/>
    </location>
</feature>
<proteinExistence type="predicted"/>
<comment type="caution">
    <text evidence="1">The sequence shown here is derived from an EMBL/GenBank/DDBJ whole genome shotgun (WGS) entry which is preliminary data.</text>
</comment>
<reference evidence="1" key="1">
    <citation type="journal article" date="2014" name="Front. Microbiol.">
        <title>High frequency of phylogenetically diverse reductive dehalogenase-homologous genes in deep subseafloor sedimentary metagenomes.</title>
        <authorList>
            <person name="Kawai M."/>
            <person name="Futagami T."/>
            <person name="Toyoda A."/>
            <person name="Takaki Y."/>
            <person name="Nishi S."/>
            <person name="Hori S."/>
            <person name="Arai W."/>
            <person name="Tsubouchi T."/>
            <person name="Morono Y."/>
            <person name="Uchiyama I."/>
            <person name="Ito T."/>
            <person name="Fujiyama A."/>
            <person name="Inagaki F."/>
            <person name="Takami H."/>
        </authorList>
    </citation>
    <scope>NUCLEOTIDE SEQUENCE</scope>
    <source>
        <strain evidence="1">Expedition CK06-06</strain>
    </source>
</reference>
<gene>
    <name evidence="1" type="ORF">S01H1_22008</name>
</gene>
<organism evidence="1">
    <name type="scientific">marine sediment metagenome</name>
    <dbReference type="NCBI Taxonomy" id="412755"/>
    <lineage>
        <taxon>unclassified sequences</taxon>
        <taxon>metagenomes</taxon>
        <taxon>ecological metagenomes</taxon>
    </lineage>
</organism>